<dbReference type="Proteomes" id="UP000789759">
    <property type="component" value="Unassembled WGS sequence"/>
</dbReference>
<name>A0A9N9HUY3_9GLOM</name>
<proteinExistence type="predicted"/>
<organism evidence="1 2">
    <name type="scientific">Cetraspora pellucida</name>
    <dbReference type="NCBI Taxonomy" id="1433469"/>
    <lineage>
        <taxon>Eukaryota</taxon>
        <taxon>Fungi</taxon>
        <taxon>Fungi incertae sedis</taxon>
        <taxon>Mucoromycota</taxon>
        <taxon>Glomeromycotina</taxon>
        <taxon>Glomeromycetes</taxon>
        <taxon>Diversisporales</taxon>
        <taxon>Gigasporaceae</taxon>
        <taxon>Cetraspora</taxon>
    </lineage>
</organism>
<gene>
    <name evidence="1" type="ORF">CPELLU_LOCUS12142</name>
</gene>
<keyword evidence="2" id="KW-1185">Reference proteome</keyword>
<dbReference type="OrthoDB" id="2427347at2759"/>
<comment type="caution">
    <text evidence="1">The sequence shown here is derived from an EMBL/GenBank/DDBJ whole genome shotgun (WGS) entry which is preliminary data.</text>
</comment>
<evidence type="ECO:0000313" key="1">
    <source>
        <dbReference type="EMBL" id="CAG8707260.1"/>
    </source>
</evidence>
<protein>
    <submittedName>
        <fullName evidence="1">6602_t:CDS:1</fullName>
    </submittedName>
</protein>
<evidence type="ECO:0000313" key="2">
    <source>
        <dbReference type="Proteomes" id="UP000789759"/>
    </source>
</evidence>
<accession>A0A9N9HUY3</accession>
<dbReference type="AlphaFoldDB" id="A0A9N9HUY3"/>
<sequence>MASDLTIWRWLLFCDGSNDCERACGGLGESEPKLGRINLSLQTRDMAIAAYHEHCTSGMEIALKVLFPYNNADEINLRYVHKSGKDFPWTILDQLLTLELKIQGKVLYYQCHDYGQFCFEIDGKYDLNNEGAPVLSIVIKDQAGYDSPLAFSFSNKENYYTIWLAVQAVKANIPCNNPHYKHQLTKLALQNLVHGQNKSDNKAAEMGNEYKKFIYFLPLDDNVKNLLIRDLEMNWICDKWRQGFIDGGRELQIRTQTVLSFIECLYDVKFIKKSLVQSELGETLSNADLATYWNMRMIEHKQMPFKKPIDQKHHINQGHLYALLDFIIPIPEQTNYMFVKKQSTIFCSSYNNHYINISTEVSEQINKMIIKLINCDNINIPASHYLINISTNECTCYDYVWNRSFRDALKHFKNKKKAIASENKNYLIYNGSSKQAYQEILQLFNAVGDDIFFLNECQTTMKDPFHSINNISILTMVRASKIHKAKYRKPSQFSNLVKKSLNNKLPKNHLNNLDQDYTCDTENINAYDDEYDDSFAEFVKYA</sequence>
<reference evidence="1" key="1">
    <citation type="submission" date="2021-06" db="EMBL/GenBank/DDBJ databases">
        <authorList>
            <person name="Kallberg Y."/>
            <person name="Tangrot J."/>
            <person name="Rosling A."/>
        </authorList>
    </citation>
    <scope>NUCLEOTIDE SEQUENCE</scope>
    <source>
        <strain evidence="1">FL966</strain>
    </source>
</reference>
<dbReference type="EMBL" id="CAJVQA010011445">
    <property type="protein sequence ID" value="CAG8707260.1"/>
    <property type="molecule type" value="Genomic_DNA"/>
</dbReference>